<dbReference type="Gene3D" id="3.40.50.2300">
    <property type="match status" value="1"/>
</dbReference>
<evidence type="ECO:0000256" key="1">
    <source>
        <dbReference type="ARBA" id="ARBA00000085"/>
    </source>
</evidence>
<dbReference type="InterPro" id="IPR003594">
    <property type="entry name" value="HATPase_dom"/>
</dbReference>
<dbReference type="Pfam" id="PF02518">
    <property type="entry name" value="HATPase_c"/>
    <property type="match status" value="1"/>
</dbReference>
<dbReference type="Pfam" id="PF00072">
    <property type="entry name" value="Response_reg"/>
    <property type="match status" value="1"/>
</dbReference>
<dbReference type="SUPFAM" id="SSF47384">
    <property type="entry name" value="Homodimeric domain of signal transducing histidine kinase"/>
    <property type="match status" value="1"/>
</dbReference>
<dbReference type="SUPFAM" id="SSF52172">
    <property type="entry name" value="CheY-like"/>
    <property type="match status" value="1"/>
</dbReference>
<dbReference type="EC" id="2.7.13.3" evidence="2"/>
<organism evidence="7 8">
    <name type="scientific">Aeromonas schubertii</name>
    <dbReference type="NCBI Taxonomy" id="652"/>
    <lineage>
        <taxon>Bacteria</taxon>
        <taxon>Pseudomonadati</taxon>
        <taxon>Pseudomonadota</taxon>
        <taxon>Gammaproteobacteria</taxon>
        <taxon>Aeromonadales</taxon>
        <taxon>Aeromonadaceae</taxon>
        <taxon>Aeromonas</taxon>
    </lineage>
</organism>
<dbReference type="PROSITE" id="PS50110">
    <property type="entry name" value="RESPONSE_REGULATORY"/>
    <property type="match status" value="1"/>
</dbReference>
<feature type="domain" description="Histidine kinase" evidence="5">
    <location>
        <begin position="143"/>
        <end position="371"/>
    </location>
</feature>
<dbReference type="Proteomes" id="UP000058114">
    <property type="component" value="Chromosome"/>
</dbReference>
<dbReference type="PATRIC" id="fig|652.5.peg.1759"/>
<feature type="modified residue" description="4-aspartylphosphate" evidence="4">
    <location>
        <position position="52"/>
    </location>
</feature>
<dbReference type="KEGG" id="asr:WL1483_3619"/>
<dbReference type="GO" id="GO:0000155">
    <property type="term" value="F:phosphorelay sensor kinase activity"/>
    <property type="evidence" value="ECO:0007669"/>
    <property type="project" value="InterPro"/>
</dbReference>
<dbReference type="CDD" id="cd00082">
    <property type="entry name" value="HisKA"/>
    <property type="match status" value="1"/>
</dbReference>
<dbReference type="InterPro" id="IPR036097">
    <property type="entry name" value="HisK_dim/P_sf"/>
</dbReference>
<dbReference type="Gene3D" id="1.10.287.130">
    <property type="match status" value="1"/>
</dbReference>
<dbReference type="InterPro" id="IPR004358">
    <property type="entry name" value="Sig_transdc_His_kin-like_C"/>
</dbReference>
<dbReference type="InterPro" id="IPR001789">
    <property type="entry name" value="Sig_transdc_resp-reg_receiver"/>
</dbReference>
<dbReference type="Gene3D" id="3.30.565.10">
    <property type="entry name" value="Histidine kinase-like ATPase, C-terminal domain"/>
    <property type="match status" value="1"/>
</dbReference>
<gene>
    <name evidence="7" type="ORF">WL1483_3619</name>
</gene>
<accession>A0A0S2SND2</accession>
<dbReference type="PANTHER" id="PTHR43547">
    <property type="entry name" value="TWO-COMPONENT HISTIDINE KINASE"/>
    <property type="match status" value="1"/>
</dbReference>
<dbReference type="InterPro" id="IPR003661">
    <property type="entry name" value="HisK_dim/P_dom"/>
</dbReference>
<evidence type="ECO:0000259" key="5">
    <source>
        <dbReference type="PROSITE" id="PS50109"/>
    </source>
</evidence>
<evidence type="ECO:0000313" key="8">
    <source>
        <dbReference type="Proteomes" id="UP000058114"/>
    </source>
</evidence>
<dbReference type="InterPro" id="IPR011006">
    <property type="entry name" value="CheY-like_superfamily"/>
</dbReference>
<dbReference type="InterPro" id="IPR005467">
    <property type="entry name" value="His_kinase_dom"/>
</dbReference>
<reference evidence="8" key="1">
    <citation type="submission" date="2015-10" db="EMBL/GenBank/DDBJ databases">
        <title>Complete Genome Sequence of Aeromonas schubertii strain WL1483.</title>
        <authorList>
            <person name="Liu L."/>
        </authorList>
    </citation>
    <scope>NUCLEOTIDE SEQUENCE [LARGE SCALE GENOMIC DNA]</scope>
    <source>
        <strain evidence="8">WL1483</strain>
    </source>
</reference>
<reference evidence="7 8" key="2">
    <citation type="journal article" date="2016" name="Genome Announc.">
        <title>Complete Genome Sequence of the Highly Virulent Aeromonas schubertii Strain WL1483, Isolated from Diseased Snakehead Fish (Channa argus) in China.</title>
        <authorList>
            <person name="Liu L."/>
            <person name="Li N."/>
            <person name="Zhang D."/>
            <person name="Fu X."/>
            <person name="Shi C."/>
            <person name="Lin Q."/>
            <person name="Hao G."/>
        </authorList>
    </citation>
    <scope>NUCLEOTIDE SEQUENCE [LARGE SCALE GENOMIC DNA]</scope>
    <source>
        <strain evidence="7 8">WL1483</strain>
    </source>
</reference>
<sequence length="376" mass="41782">MSTILIVDDAPINLDILHHLLEQEGYGVRVASNGRQAIRSMEQSLPDLVIMDINMPEMDGFEACRRIKSRPDLWGTPVIFISASSDIESFDTAFQSGGCDYISKPFHPLEVMARVRNQLRLKEFNRQQARIQLYQSLFQLTAGIAHEINTPLGICITASSFIHGAGDQISQAMEGGKLGQKMLKQQLDEIREGAQLVENSLQRVVTLINRFKALAQDQDPPKSIRFDPQEAAAMLVAGFAEEFHRQEVEMQVSGNATRLTCPQGLFLDLLQELISNSLAHAAVTPLRLGLTLDEENNQLRLHYWDNGVGMSAGELPHLFEPFFTTKRGDPSHCGLSACRIHNLAESNLGGSLQVFSPGEGLHYEIRLPVRDNPGQD</sequence>
<evidence type="ECO:0000256" key="3">
    <source>
        <dbReference type="ARBA" id="ARBA00022553"/>
    </source>
</evidence>
<dbReference type="EMBL" id="CP013067">
    <property type="protein sequence ID" value="ALP43038.1"/>
    <property type="molecule type" value="Genomic_DNA"/>
</dbReference>
<dbReference type="AlphaFoldDB" id="A0A0S2SND2"/>
<protein>
    <recommendedName>
        <fullName evidence="2">histidine kinase</fullName>
        <ecNumber evidence="2">2.7.13.3</ecNumber>
    </recommendedName>
</protein>
<evidence type="ECO:0000259" key="6">
    <source>
        <dbReference type="PROSITE" id="PS50110"/>
    </source>
</evidence>
<name>A0A0S2SND2_9GAMM</name>
<keyword evidence="3 4" id="KW-0597">Phosphoprotein</keyword>
<dbReference type="PRINTS" id="PR00344">
    <property type="entry name" value="BCTRLSENSOR"/>
</dbReference>
<dbReference type="RefSeq" id="WP_060585487.1">
    <property type="nucleotide sequence ID" value="NZ_CP013067.1"/>
</dbReference>
<dbReference type="SUPFAM" id="SSF55874">
    <property type="entry name" value="ATPase domain of HSP90 chaperone/DNA topoisomerase II/histidine kinase"/>
    <property type="match status" value="1"/>
</dbReference>
<dbReference type="SMART" id="SM00387">
    <property type="entry name" value="HATPase_c"/>
    <property type="match status" value="1"/>
</dbReference>
<evidence type="ECO:0000256" key="4">
    <source>
        <dbReference type="PROSITE-ProRule" id="PRU00169"/>
    </source>
</evidence>
<comment type="catalytic activity">
    <reaction evidence="1">
        <text>ATP + protein L-histidine = ADP + protein N-phospho-L-histidine.</text>
        <dbReference type="EC" id="2.7.13.3"/>
    </reaction>
</comment>
<evidence type="ECO:0000256" key="2">
    <source>
        <dbReference type="ARBA" id="ARBA00012438"/>
    </source>
</evidence>
<proteinExistence type="predicted"/>
<dbReference type="CDD" id="cd19920">
    <property type="entry name" value="REC_PA4781-like"/>
    <property type="match status" value="1"/>
</dbReference>
<evidence type="ECO:0000313" key="7">
    <source>
        <dbReference type="EMBL" id="ALP43038.1"/>
    </source>
</evidence>
<dbReference type="PANTHER" id="PTHR43547:SF2">
    <property type="entry name" value="HYBRID SIGNAL TRANSDUCTION HISTIDINE KINASE C"/>
    <property type="match status" value="1"/>
</dbReference>
<dbReference type="InterPro" id="IPR036890">
    <property type="entry name" value="HATPase_C_sf"/>
</dbReference>
<dbReference type="PROSITE" id="PS50109">
    <property type="entry name" value="HIS_KIN"/>
    <property type="match status" value="1"/>
</dbReference>
<dbReference type="SMART" id="SM00448">
    <property type="entry name" value="REC"/>
    <property type="match status" value="1"/>
</dbReference>
<feature type="domain" description="Response regulatory" evidence="6">
    <location>
        <begin position="3"/>
        <end position="119"/>
    </location>
</feature>